<keyword evidence="2" id="KW-1133">Transmembrane helix</keyword>
<sequence length="71" mass="7920">MPHKSSNHSNKKPLKTPTGSAVASSTPLGLGLRISRAVIALNDAAFGLIWFFLIWVLFCVHHSCRFFVRLR</sequence>
<evidence type="ECO:0000313" key="4">
    <source>
        <dbReference type="Proteomes" id="UP000325577"/>
    </source>
</evidence>
<dbReference type="EMBL" id="CM018045">
    <property type="protein sequence ID" value="KAA8528608.1"/>
    <property type="molecule type" value="Genomic_DNA"/>
</dbReference>
<keyword evidence="2" id="KW-0812">Transmembrane</keyword>
<evidence type="ECO:0000313" key="3">
    <source>
        <dbReference type="EMBL" id="KAA8528608.1"/>
    </source>
</evidence>
<keyword evidence="2" id="KW-0472">Membrane</keyword>
<organism evidence="3 4">
    <name type="scientific">Nyssa sinensis</name>
    <dbReference type="NCBI Taxonomy" id="561372"/>
    <lineage>
        <taxon>Eukaryota</taxon>
        <taxon>Viridiplantae</taxon>
        <taxon>Streptophyta</taxon>
        <taxon>Embryophyta</taxon>
        <taxon>Tracheophyta</taxon>
        <taxon>Spermatophyta</taxon>
        <taxon>Magnoliopsida</taxon>
        <taxon>eudicotyledons</taxon>
        <taxon>Gunneridae</taxon>
        <taxon>Pentapetalae</taxon>
        <taxon>asterids</taxon>
        <taxon>Cornales</taxon>
        <taxon>Nyssaceae</taxon>
        <taxon>Nyssa</taxon>
    </lineage>
</organism>
<feature type="compositionally biased region" description="Basic residues" evidence="1">
    <location>
        <begin position="1"/>
        <end position="14"/>
    </location>
</feature>
<evidence type="ECO:0000256" key="2">
    <source>
        <dbReference type="SAM" id="Phobius"/>
    </source>
</evidence>
<evidence type="ECO:0000256" key="1">
    <source>
        <dbReference type="SAM" id="MobiDB-lite"/>
    </source>
</evidence>
<feature type="region of interest" description="Disordered" evidence="1">
    <location>
        <begin position="1"/>
        <end position="26"/>
    </location>
</feature>
<reference evidence="3 4" key="1">
    <citation type="submission" date="2019-09" db="EMBL/GenBank/DDBJ databases">
        <title>A chromosome-level genome assembly of the Chinese tupelo Nyssa sinensis.</title>
        <authorList>
            <person name="Yang X."/>
            <person name="Kang M."/>
            <person name="Yang Y."/>
            <person name="Xiong H."/>
            <person name="Wang M."/>
            <person name="Zhang Z."/>
            <person name="Wang Z."/>
            <person name="Wu H."/>
            <person name="Ma T."/>
            <person name="Liu J."/>
            <person name="Xi Z."/>
        </authorList>
    </citation>
    <scope>NUCLEOTIDE SEQUENCE [LARGE SCALE GENOMIC DNA]</scope>
    <source>
        <strain evidence="3">J267</strain>
        <tissue evidence="3">Leaf</tissue>
    </source>
</reference>
<feature type="transmembrane region" description="Helical" evidence="2">
    <location>
        <begin position="47"/>
        <end position="68"/>
    </location>
</feature>
<gene>
    <name evidence="3" type="ORF">F0562_035963</name>
</gene>
<dbReference type="Proteomes" id="UP000325577">
    <property type="component" value="Linkage Group LG21"/>
</dbReference>
<keyword evidence="4" id="KW-1185">Reference proteome</keyword>
<protein>
    <submittedName>
        <fullName evidence="3">Uncharacterized protein</fullName>
    </submittedName>
</protein>
<dbReference type="AlphaFoldDB" id="A0A5J5AEI3"/>
<name>A0A5J5AEI3_9ASTE</name>
<proteinExistence type="predicted"/>
<feature type="compositionally biased region" description="Polar residues" evidence="1">
    <location>
        <begin position="17"/>
        <end position="26"/>
    </location>
</feature>
<accession>A0A5J5AEI3</accession>